<evidence type="ECO:0000313" key="2">
    <source>
        <dbReference type="Proteomes" id="UP000245626"/>
    </source>
</evidence>
<name>A0ACD0P1T5_9BASI</name>
<keyword evidence="2" id="KW-1185">Reference proteome</keyword>
<dbReference type="Proteomes" id="UP000245626">
    <property type="component" value="Unassembled WGS sequence"/>
</dbReference>
<accession>A0ACD0P1T5</accession>
<gene>
    <name evidence="1" type="ORF">IE53DRAFT_409714</name>
</gene>
<organism evidence="1 2">
    <name type="scientific">Violaceomyces palustris</name>
    <dbReference type="NCBI Taxonomy" id="1673888"/>
    <lineage>
        <taxon>Eukaryota</taxon>
        <taxon>Fungi</taxon>
        <taxon>Dikarya</taxon>
        <taxon>Basidiomycota</taxon>
        <taxon>Ustilaginomycotina</taxon>
        <taxon>Ustilaginomycetes</taxon>
        <taxon>Violaceomycetales</taxon>
        <taxon>Violaceomycetaceae</taxon>
        <taxon>Violaceomyces</taxon>
    </lineage>
</organism>
<reference evidence="1 2" key="1">
    <citation type="journal article" date="2018" name="Mol. Biol. Evol.">
        <title>Broad Genomic Sampling Reveals a Smut Pathogenic Ancestry of the Fungal Clade Ustilaginomycotina.</title>
        <authorList>
            <person name="Kijpornyongpan T."/>
            <person name="Mondo S.J."/>
            <person name="Barry K."/>
            <person name="Sandor L."/>
            <person name="Lee J."/>
            <person name="Lipzen A."/>
            <person name="Pangilinan J."/>
            <person name="LaButti K."/>
            <person name="Hainaut M."/>
            <person name="Henrissat B."/>
            <person name="Grigoriev I.V."/>
            <person name="Spatafora J.W."/>
            <person name="Aime M.C."/>
        </authorList>
    </citation>
    <scope>NUCLEOTIDE SEQUENCE [LARGE SCALE GENOMIC DNA]</scope>
    <source>
        <strain evidence="1 2">SA 807</strain>
    </source>
</reference>
<protein>
    <submittedName>
        <fullName evidence="1">Uncharacterized protein</fullName>
    </submittedName>
</protein>
<dbReference type="EMBL" id="KZ819799">
    <property type="protein sequence ID" value="PWN52068.1"/>
    <property type="molecule type" value="Genomic_DNA"/>
</dbReference>
<proteinExistence type="predicted"/>
<sequence length="757" mass="85940">MQLSQPQVESPTRLEGGEDPMDKTSTIIATTFATTTTTRTTTSPTNTTYATATSNLKRQLNHHENLESHHNNHNRNHHHHLSDSKRPRHTSKSPTPELDEPASPSPPLDQQNADTHRYIIDIIKRLEGRDQNVQIIAFANKILGVENEIMKAYLFMARSAAHERMQDYNSALKDAKLAIRSQPSNPKCYIRAASALHASGFTAKALNCLEIARTKSPRPGHLVSIDRLEHKIRPSPITDLPTDIFVEIVSYLETHNLMVIRRVSKGWKLSLENAKAPWRHFDMRPTHSSVWTPAMLQRMVLRACQWSGNSLLSFRVESNSFLNFTAREALARSASSLRRFEFTGQHIDTLVDEFLIRCSRLEHLKLTTYWAARAPPAFELAHGELKCAKLKSLELDRMDSVKWSQDVVEMLDRVETLRFNKFAASPAHTFEWVVRVMSRARSTLRRFLIQEPWSKIGMCLPKDMVRFEPFKELVTMSELERSDGPLECFIRGNSALPYTTLDRIFHFPKLAALTAHFLSLEQWQRILASTPNLESLTYRISFLTDDHVRLSRQVGSWTKLKSLSVDFRYSQDHARALLESLTPSRDDPSVRCPELESIQFCNGPEMTGTTVVKMVLIRKKLSQGLSLEEILSRLKGSVGSVGVGYEDGRAYGRDKRGPFTTTARSLSETATTRGATKSHLLDQAIPETASEEDRREDHADTPSVPPCKEISRLIVDNWPAFDPSLEDHLRSLVPRASFGRTDLVTISKATGRRMHPW</sequence>
<evidence type="ECO:0000313" key="1">
    <source>
        <dbReference type="EMBL" id="PWN52068.1"/>
    </source>
</evidence>